<dbReference type="InterPro" id="IPR021660">
    <property type="entry name" value="DUF3253"/>
</dbReference>
<dbReference type="Gene3D" id="1.10.10.10">
    <property type="entry name" value="Winged helix-like DNA-binding domain superfamily/Winged helix DNA-binding domain"/>
    <property type="match status" value="1"/>
</dbReference>
<dbReference type="Pfam" id="PF11625">
    <property type="entry name" value="DUF3253"/>
    <property type="match status" value="1"/>
</dbReference>
<dbReference type="RefSeq" id="WP_113946953.1">
    <property type="nucleotide sequence ID" value="NZ_QNQU01000001.1"/>
</dbReference>
<proteinExistence type="predicted"/>
<dbReference type="EMBL" id="QNQU01000001">
    <property type="protein sequence ID" value="RBQ11874.1"/>
    <property type="molecule type" value="Genomic_DNA"/>
</dbReference>
<dbReference type="InterPro" id="IPR036388">
    <property type="entry name" value="WH-like_DNA-bd_sf"/>
</dbReference>
<protein>
    <submittedName>
        <fullName evidence="1">DUF3253 domain-containing protein</fullName>
    </submittedName>
</protein>
<reference evidence="1 2" key="1">
    <citation type="submission" date="2018-07" db="EMBL/GenBank/DDBJ databases">
        <title>A draft genome of a endophytic bacteria, a new species of Pedobacter.</title>
        <authorList>
            <person name="Zhang Z.D."/>
            <person name="Chen Z.J."/>
        </authorList>
    </citation>
    <scope>NUCLEOTIDE SEQUENCE [LARGE SCALE GENOMIC DNA]</scope>
    <source>
        <strain evidence="1 2">RS10</strain>
    </source>
</reference>
<dbReference type="OrthoDB" id="711646at2"/>
<gene>
    <name evidence="1" type="ORF">DRW42_00955</name>
</gene>
<dbReference type="InterPro" id="IPR036390">
    <property type="entry name" value="WH_DNA-bd_sf"/>
</dbReference>
<keyword evidence="2" id="KW-1185">Reference proteome</keyword>
<name>A0A366LF20_9SPHI</name>
<dbReference type="SUPFAM" id="SSF46785">
    <property type="entry name" value="Winged helix' DNA-binding domain"/>
    <property type="match status" value="1"/>
</dbReference>
<evidence type="ECO:0000313" key="1">
    <source>
        <dbReference type="EMBL" id="RBQ11874.1"/>
    </source>
</evidence>
<sequence>MITEENIAQRILSVALERGKDKSTCPSEIARMLFPQEWRKKMDIVMDVARNLHANGKICITQQGKAVDIQKIKGPVRIKLANAVVD</sequence>
<dbReference type="AlphaFoldDB" id="A0A366LF20"/>
<organism evidence="1 2">
    <name type="scientific">Pedobacter miscanthi</name>
    <dbReference type="NCBI Taxonomy" id="2259170"/>
    <lineage>
        <taxon>Bacteria</taxon>
        <taxon>Pseudomonadati</taxon>
        <taxon>Bacteroidota</taxon>
        <taxon>Sphingobacteriia</taxon>
        <taxon>Sphingobacteriales</taxon>
        <taxon>Sphingobacteriaceae</taxon>
        <taxon>Pedobacter</taxon>
    </lineage>
</organism>
<evidence type="ECO:0000313" key="2">
    <source>
        <dbReference type="Proteomes" id="UP000252081"/>
    </source>
</evidence>
<comment type="caution">
    <text evidence="1">The sequence shown here is derived from an EMBL/GenBank/DDBJ whole genome shotgun (WGS) entry which is preliminary data.</text>
</comment>
<accession>A0A366LF20</accession>
<dbReference type="Proteomes" id="UP000252081">
    <property type="component" value="Unassembled WGS sequence"/>
</dbReference>